<feature type="transmembrane region" description="Helical" evidence="7">
    <location>
        <begin position="263"/>
        <end position="286"/>
    </location>
</feature>
<feature type="transmembrane region" description="Helical" evidence="7">
    <location>
        <begin position="189"/>
        <end position="206"/>
    </location>
</feature>
<dbReference type="PANTHER" id="PTHR39087:SF2">
    <property type="entry name" value="UPF0104 MEMBRANE PROTEIN MJ1595"/>
    <property type="match status" value="1"/>
</dbReference>
<feature type="transmembrane region" description="Helical" evidence="7">
    <location>
        <begin position="65"/>
        <end position="84"/>
    </location>
</feature>
<comment type="caution">
    <text evidence="8">The sequence shown here is derived from an EMBL/GenBank/DDBJ whole genome shotgun (WGS) entry which is preliminary data.</text>
</comment>
<evidence type="ECO:0000256" key="3">
    <source>
        <dbReference type="ARBA" id="ARBA00022692"/>
    </source>
</evidence>
<accession>A0A7C4QNQ5</accession>
<evidence type="ECO:0000256" key="6">
    <source>
        <dbReference type="SAM" id="MobiDB-lite"/>
    </source>
</evidence>
<dbReference type="Pfam" id="PF03706">
    <property type="entry name" value="LPG_synthase_TM"/>
    <property type="match status" value="1"/>
</dbReference>
<feature type="compositionally biased region" description="Polar residues" evidence="6">
    <location>
        <begin position="408"/>
        <end position="431"/>
    </location>
</feature>
<dbReference type="InterPro" id="IPR022791">
    <property type="entry name" value="L-PG_synthase/AglD"/>
</dbReference>
<evidence type="ECO:0000256" key="2">
    <source>
        <dbReference type="ARBA" id="ARBA00022475"/>
    </source>
</evidence>
<keyword evidence="2" id="KW-1003">Cell membrane</keyword>
<gene>
    <name evidence="8" type="ORF">ENS64_10665</name>
</gene>
<feature type="transmembrane region" description="Helical" evidence="7">
    <location>
        <begin position="104"/>
        <end position="121"/>
    </location>
</feature>
<keyword evidence="3 7" id="KW-0812">Transmembrane</keyword>
<dbReference type="GO" id="GO:0005886">
    <property type="term" value="C:plasma membrane"/>
    <property type="evidence" value="ECO:0007669"/>
    <property type="project" value="UniProtKB-SubCell"/>
</dbReference>
<dbReference type="NCBIfam" id="TIGR00374">
    <property type="entry name" value="flippase-like domain"/>
    <property type="match status" value="1"/>
</dbReference>
<proteinExistence type="predicted"/>
<dbReference type="PANTHER" id="PTHR39087">
    <property type="entry name" value="UPF0104 MEMBRANE PROTEIN MJ1595"/>
    <property type="match status" value="1"/>
</dbReference>
<feature type="transmembrane region" description="Helical" evidence="7">
    <location>
        <begin position="363"/>
        <end position="381"/>
    </location>
</feature>
<comment type="subcellular location">
    <subcellularLocation>
        <location evidence="1">Cell membrane</location>
        <topology evidence="1">Multi-pass membrane protein</topology>
    </subcellularLocation>
</comment>
<keyword evidence="4 7" id="KW-1133">Transmembrane helix</keyword>
<evidence type="ECO:0000256" key="4">
    <source>
        <dbReference type="ARBA" id="ARBA00022989"/>
    </source>
</evidence>
<evidence type="ECO:0000256" key="5">
    <source>
        <dbReference type="ARBA" id="ARBA00023136"/>
    </source>
</evidence>
<feature type="transmembrane region" description="Helical" evidence="7">
    <location>
        <begin position="218"/>
        <end position="242"/>
    </location>
</feature>
<dbReference type="EMBL" id="DSVQ01000015">
    <property type="protein sequence ID" value="HGT39707.1"/>
    <property type="molecule type" value="Genomic_DNA"/>
</dbReference>
<reference evidence="8" key="1">
    <citation type="journal article" date="2020" name="mSystems">
        <title>Genome- and Community-Level Interaction Insights into Carbon Utilization and Element Cycling Functions of Hydrothermarchaeota in Hydrothermal Sediment.</title>
        <authorList>
            <person name="Zhou Z."/>
            <person name="Liu Y."/>
            <person name="Xu W."/>
            <person name="Pan J."/>
            <person name="Luo Z.H."/>
            <person name="Li M."/>
        </authorList>
    </citation>
    <scope>NUCLEOTIDE SEQUENCE [LARGE SCALE GENOMIC DNA]</scope>
    <source>
        <strain evidence="8">SpSt-508</strain>
    </source>
</reference>
<evidence type="ECO:0000256" key="7">
    <source>
        <dbReference type="SAM" id="Phobius"/>
    </source>
</evidence>
<protein>
    <submittedName>
        <fullName evidence="8">Flippase-like domain-containing protein</fullName>
    </submittedName>
</protein>
<organism evidence="8">
    <name type="scientific">Schlesneria paludicola</name>
    <dbReference type="NCBI Taxonomy" id="360056"/>
    <lineage>
        <taxon>Bacteria</taxon>
        <taxon>Pseudomonadati</taxon>
        <taxon>Planctomycetota</taxon>
        <taxon>Planctomycetia</taxon>
        <taxon>Planctomycetales</taxon>
        <taxon>Planctomycetaceae</taxon>
        <taxon>Schlesneria</taxon>
    </lineage>
</organism>
<evidence type="ECO:0000256" key="1">
    <source>
        <dbReference type="ARBA" id="ARBA00004651"/>
    </source>
</evidence>
<feature type="region of interest" description="Disordered" evidence="6">
    <location>
        <begin position="405"/>
        <end position="431"/>
    </location>
</feature>
<keyword evidence="5 7" id="KW-0472">Membrane</keyword>
<dbReference type="AlphaFoldDB" id="A0A7C4QNQ5"/>
<sequence>MGWSRPLRDGGEKARAAAQVSPAGERWACLGVGVALGTGILLQAGCSDRHGGERILGTPLHRNRWLHLVAGITVSVGCLLWATWDLLQDDDALSRIGDAFSRADYRSLLPIWVVLAVFYLLKAWRWRWLLRPVGDFHTVRELIPPTMIGFAFNNLLPAHLGDFVRVYVFARKVQVSATAVLSTVVLERVFDIAAILLLMGIGLVFVPGLDPAVHRAAWAFAGGAGGVVVAAVLYVMWTRPFVALAEALLARLPLIPPRLQSKLVTMLEAGAAGLAALKSPVLLAGIGASSLGQWLLNGTLIYLSLWSFNVAVSPLVACIVLGVVALGVAVPSSPGYFGVIQFCFMAVLKLFGADEADVFAASVYYHLSQYIPVTLVGLYYFNTTGLKFSEVEAAAEARNEGLAAESATVGSTPPKSLASISTPAASVTRTE</sequence>
<feature type="transmembrane region" description="Helical" evidence="7">
    <location>
        <begin position="306"/>
        <end position="328"/>
    </location>
</feature>
<name>A0A7C4QNQ5_9PLAN</name>
<evidence type="ECO:0000313" key="8">
    <source>
        <dbReference type="EMBL" id="HGT39707.1"/>
    </source>
</evidence>
<feature type="transmembrane region" description="Helical" evidence="7">
    <location>
        <begin position="335"/>
        <end position="351"/>
    </location>
</feature>